<evidence type="ECO:0000256" key="3">
    <source>
        <dbReference type="ARBA" id="ARBA00008507"/>
    </source>
</evidence>
<dbReference type="OrthoDB" id="271881at2759"/>
<dbReference type="GO" id="GO:0005739">
    <property type="term" value="C:mitochondrion"/>
    <property type="evidence" value="ECO:0007669"/>
    <property type="project" value="UniProtKB-SubCell"/>
</dbReference>
<comment type="subcellular location">
    <subcellularLocation>
        <location evidence="2">Mitochondrion</location>
    </subcellularLocation>
</comment>
<evidence type="ECO:0000256" key="2">
    <source>
        <dbReference type="ARBA" id="ARBA00004173"/>
    </source>
</evidence>
<comment type="function">
    <text evidence="1">Involved in the partitioning of the mitochondrial organelle and mitochondrial DNA (mtDNA) inheritance.</text>
</comment>
<dbReference type="AlphaFoldDB" id="A0A9P4T9H1"/>
<proteinExistence type="inferred from homology"/>
<evidence type="ECO:0000256" key="1">
    <source>
        <dbReference type="ARBA" id="ARBA00003757"/>
    </source>
</evidence>
<feature type="domain" description="DML1/Misato tubulin" evidence="6">
    <location>
        <begin position="121"/>
        <end position="255"/>
    </location>
</feature>
<dbReference type="InterPro" id="IPR019605">
    <property type="entry name" value="Misato_II_tubulin-like"/>
</dbReference>
<dbReference type="PANTHER" id="PTHR13391">
    <property type="entry name" value="MITOCHONDRIAL DISTRIBUTION REGULATOR MISATO"/>
    <property type="match status" value="1"/>
</dbReference>
<dbReference type="InterPro" id="IPR036525">
    <property type="entry name" value="Tubulin/FtsZ_GTPase_sf"/>
</dbReference>
<accession>A0A9P4T9H1</accession>
<dbReference type="InterPro" id="IPR049942">
    <property type="entry name" value="DML1/Misato"/>
</dbReference>
<protein>
    <submittedName>
        <fullName evidence="7">MtDNA inheritance, partitioning of the mitochondrial organelle</fullName>
    </submittedName>
</protein>
<feature type="domain" description="Misato Segment II tubulin-like" evidence="5">
    <location>
        <begin position="2"/>
        <end position="116"/>
    </location>
</feature>
<gene>
    <name evidence="7" type="primary">DML1_2</name>
    <name evidence="7" type="ORF">E8E13_007008</name>
</gene>
<sequence length="414" mass="46631">MHEIVTLQFGSQSNYLGTHFWNTQESYFTYPPEPESAVNHDIHFRAGVAPDGSDTFTPRALIYDLKGAFGSMRKINALYEAEDDRNILDQTGVWPSKPVVHRAEPIPQSLYQQHLDAGLEAPQLNTSMVKYWSDFSRVYYHPRSIVQLSEFDVNDKLMPFESWDVGMDLFEKLEREVDLVDRDLRPFIEECDGLQGLQIMTGVDDAWGGWASGWMERLRDDTGKRRIAKFEMSIADPEALSQQATERLAKKAKAETTFPRDTSEDVTKLSSFDIDAFSKDYRLVSSKDSRSEHVFARAEAYRGAWDLPEEGRNPRDRFGDGPAVERYGSPLLFPVLDSFPSIVDTGSGRADKLAIHAGLTTSTAVAGQVRAIAQIAGRLVAVDEREALYNGLQVLAEEYDEGWDGDFTDSDDDD</sequence>
<dbReference type="InterPro" id="IPR029209">
    <property type="entry name" value="DML1/Misato_tubulin"/>
</dbReference>
<evidence type="ECO:0000313" key="8">
    <source>
        <dbReference type="Proteomes" id="UP000801428"/>
    </source>
</evidence>
<evidence type="ECO:0000259" key="6">
    <source>
        <dbReference type="Pfam" id="PF14881"/>
    </source>
</evidence>
<reference evidence="7" key="1">
    <citation type="submission" date="2019-04" db="EMBL/GenBank/DDBJ databases">
        <title>Sequencing of skin fungus with MAO and IRED activity.</title>
        <authorList>
            <person name="Marsaioli A.J."/>
            <person name="Bonatto J.M.C."/>
            <person name="Reis Junior O."/>
        </authorList>
    </citation>
    <scope>NUCLEOTIDE SEQUENCE</scope>
    <source>
        <strain evidence="7">30M1</strain>
    </source>
</reference>
<dbReference type="Pfam" id="PF14881">
    <property type="entry name" value="Tubulin_3"/>
    <property type="match status" value="1"/>
</dbReference>
<dbReference type="PANTHER" id="PTHR13391:SF0">
    <property type="entry name" value="PROTEIN MISATO HOMOLOG 1"/>
    <property type="match status" value="1"/>
</dbReference>
<dbReference type="EMBL" id="SWKU01000021">
    <property type="protein sequence ID" value="KAF2997995.1"/>
    <property type="molecule type" value="Genomic_DNA"/>
</dbReference>
<evidence type="ECO:0000313" key="7">
    <source>
        <dbReference type="EMBL" id="KAF2997995.1"/>
    </source>
</evidence>
<keyword evidence="4" id="KW-0496">Mitochondrion</keyword>
<dbReference type="Proteomes" id="UP000801428">
    <property type="component" value="Unassembled WGS sequence"/>
</dbReference>
<keyword evidence="8" id="KW-1185">Reference proteome</keyword>
<comment type="similarity">
    <text evidence="3">Belongs to the misato family.</text>
</comment>
<name>A0A9P4T9H1_CURKU</name>
<comment type="caution">
    <text evidence="7">The sequence shown here is derived from an EMBL/GenBank/DDBJ whole genome shotgun (WGS) entry which is preliminary data.</text>
</comment>
<dbReference type="GO" id="GO:0007005">
    <property type="term" value="P:mitochondrion organization"/>
    <property type="evidence" value="ECO:0007669"/>
    <property type="project" value="InterPro"/>
</dbReference>
<dbReference type="SUPFAM" id="SSF52490">
    <property type="entry name" value="Tubulin nucleotide-binding domain-like"/>
    <property type="match status" value="1"/>
</dbReference>
<dbReference type="Gene3D" id="3.40.50.1440">
    <property type="entry name" value="Tubulin/FtsZ, GTPase domain"/>
    <property type="match status" value="1"/>
</dbReference>
<evidence type="ECO:0000256" key="4">
    <source>
        <dbReference type="ARBA" id="ARBA00023128"/>
    </source>
</evidence>
<organism evidence="7 8">
    <name type="scientific">Curvularia kusanoi</name>
    <name type="common">Cochliobolus kusanoi</name>
    <dbReference type="NCBI Taxonomy" id="90978"/>
    <lineage>
        <taxon>Eukaryota</taxon>
        <taxon>Fungi</taxon>
        <taxon>Dikarya</taxon>
        <taxon>Ascomycota</taxon>
        <taxon>Pezizomycotina</taxon>
        <taxon>Dothideomycetes</taxon>
        <taxon>Pleosporomycetidae</taxon>
        <taxon>Pleosporales</taxon>
        <taxon>Pleosporineae</taxon>
        <taxon>Pleosporaceae</taxon>
        <taxon>Curvularia</taxon>
    </lineage>
</organism>
<evidence type="ECO:0000259" key="5">
    <source>
        <dbReference type="Pfam" id="PF10644"/>
    </source>
</evidence>
<dbReference type="Pfam" id="PF10644">
    <property type="entry name" value="Misat_Tub_SegII"/>
    <property type="match status" value="1"/>
</dbReference>